<feature type="signal peptide" evidence="2">
    <location>
        <begin position="1"/>
        <end position="27"/>
    </location>
</feature>
<accession>A0A9Q1C693</accession>
<feature type="domain" description="Fibronectin type-III" evidence="3">
    <location>
        <begin position="136"/>
        <end position="236"/>
    </location>
</feature>
<keyword evidence="2" id="KW-0732">Signal</keyword>
<dbReference type="PROSITE" id="PS50853">
    <property type="entry name" value="FN3"/>
    <property type="match status" value="1"/>
</dbReference>
<feature type="transmembrane region" description="Helical" evidence="1">
    <location>
        <begin position="305"/>
        <end position="328"/>
    </location>
</feature>
<reference evidence="4" key="1">
    <citation type="submission" date="2021-10" db="EMBL/GenBank/DDBJ databases">
        <title>Tropical sea cucumber genome reveals ecological adaptation and Cuvierian tubules defense mechanism.</title>
        <authorList>
            <person name="Chen T."/>
        </authorList>
    </citation>
    <scope>NUCLEOTIDE SEQUENCE</scope>
    <source>
        <strain evidence="4">Nanhai2018</strain>
        <tissue evidence="4">Muscle</tissue>
    </source>
</reference>
<name>A0A9Q1C693_HOLLE</name>
<gene>
    <name evidence="4" type="ORF">HOLleu_14278</name>
</gene>
<feature type="chain" id="PRO_5040317832" description="Fibronectin type-III domain-containing protein" evidence="2">
    <location>
        <begin position="28"/>
        <end position="388"/>
    </location>
</feature>
<evidence type="ECO:0000313" key="5">
    <source>
        <dbReference type="Proteomes" id="UP001152320"/>
    </source>
</evidence>
<dbReference type="AlphaFoldDB" id="A0A9Q1C693"/>
<keyword evidence="1" id="KW-0812">Transmembrane</keyword>
<evidence type="ECO:0000313" key="4">
    <source>
        <dbReference type="EMBL" id="KAJ8040083.1"/>
    </source>
</evidence>
<dbReference type="Proteomes" id="UP001152320">
    <property type="component" value="Chromosome 6"/>
</dbReference>
<sequence length="388" mass="43561">MEAAGCVVTCSLVFLLSSTMMATRVVASGSEEGSDLCSIDCTFVQPRSIFCKGKCANLQGLGVDEADNITSTLMVMTNPIEHCPTDPLVTMCVFQKVLRHPLDEFEILLSVKNSNLEEVFSLSRSYSLQETVRYNTPGDVSLKHPDPLTGTIDVVWSFPVDYPVRGTYLRTYSRCRVRVSDGDGPWNMSRPIPKNRFYILRNLVPFSWYTVQVTCYCYFSGKLNWSDNVTFIMPGLKTTVKPQPTQQIPYTTFSCQRNSTFSVNEMKSEETTQPTSKTDPSIKQIPTLIGVTKVYAGELLNMERLLPTVVVCGALLAVVCLLAAVLSVTCRKRRRKKNTESISEFLSDTECDEHHYQTRKFPRFSFLDPMLSDSSVGTYSDDEEESIT</sequence>
<organism evidence="4 5">
    <name type="scientific">Holothuria leucospilota</name>
    <name type="common">Black long sea cucumber</name>
    <name type="synonym">Mertensiothuria leucospilota</name>
    <dbReference type="NCBI Taxonomy" id="206669"/>
    <lineage>
        <taxon>Eukaryota</taxon>
        <taxon>Metazoa</taxon>
        <taxon>Echinodermata</taxon>
        <taxon>Eleutherozoa</taxon>
        <taxon>Echinozoa</taxon>
        <taxon>Holothuroidea</taxon>
        <taxon>Aspidochirotacea</taxon>
        <taxon>Aspidochirotida</taxon>
        <taxon>Holothuriidae</taxon>
        <taxon>Holothuria</taxon>
    </lineage>
</organism>
<evidence type="ECO:0000259" key="3">
    <source>
        <dbReference type="PROSITE" id="PS50853"/>
    </source>
</evidence>
<dbReference type="SUPFAM" id="SSF49265">
    <property type="entry name" value="Fibronectin type III"/>
    <property type="match status" value="1"/>
</dbReference>
<keyword evidence="5" id="KW-1185">Reference proteome</keyword>
<dbReference type="Gene3D" id="2.60.40.10">
    <property type="entry name" value="Immunoglobulins"/>
    <property type="match status" value="1"/>
</dbReference>
<evidence type="ECO:0000256" key="1">
    <source>
        <dbReference type="SAM" id="Phobius"/>
    </source>
</evidence>
<comment type="caution">
    <text evidence="4">The sequence shown here is derived from an EMBL/GenBank/DDBJ whole genome shotgun (WGS) entry which is preliminary data.</text>
</comment>
<dbReference type="EMBL" id="JAIZAY010000006">
    <property type="protein sequence ID" value="KAJ8040083.1"/>
    <property type="molecule type" value="Genomic_DNA"/>
</dbReference>
<dbReference type="InterPro" id="IPR003961">
    <property type="entry name" value="FN3_dom"/>
</dbReference>
<proteinExistence type="predicted"/>
<dbReference type="InterPro" id="IPR013783">
    <property type="entry name" value="Ig-like_fold"/>
</dbReference>
<dbReference type="InterPro" id="IPR036116">
    <property type="entry name" value="FN3_sf"/>
</dbReference>
<evidence type="ECO:0000256" key="2">
    <source>
        <dbReference type="SAM" id="SignalP"/>
    </source>
</evidence>
<keyword evidence="1" id="KW-0472">Membrane</keyword>
<keyword evidence="1" id="KW-1133">Transmembrane helix</keyword>
<protein>
    <recommendedName>
        <fullName evidence="3">Fibronectin type-III domain-containing protein</fullName>
    </recommendedName>
</protein>